<feature type="domain" description="HTH arsR-type" evidence="4">
    <location>
        <begin position="1"/>
        <end position="87"/>
    </location>
</feature>
<evidence type="ECO:0000256" key="3">
    <source>
        <dbReference type="ARBA" id="ARBA00023163"/>
    </source>
</evidence>
<dbReference type="Gene3D" id="1.10.10.10">
    <property type="entry name" value="Winged helix-like DNA-binding domain superfamily/Winged helix DNA-binding domain"/>
    <property type="match status" value="1"/>
</dbReference>
<dbReference type="PROSITE" id="PS50987">
    <property type="entry name" value="HTH_ARSR_2"/>
    <property type="match status" value="1"/>
</dbReference>
<reference evidence="6" key="1">
    <citation type="journal article" date="2019" name="Int. J. Syst. Evol. Microbiol.">
        <title>The Global Catalogue of Microorganisms (GCM) 10K type strain sequencing project: providing services to taxonomists for standard genome sequencing and annotation.</title>
        <authorList>
            <consortium name="The Broad Institute Genomics Platform"/>
            <consortium name="The Broad Institute Genome Sequencing Center for Infectious Disease"/>
            <person name="Wu L."/>
            <person name="Ma J."/>
        </authorList>
    </citation>
    <scope>NUCLEOTIDE SEQUENCE [LARGE SCALE GENOMIC DNA]</scope>
    <source>
        <strain evidence="6">JCM 13476</strain>
    </source>
</reference>
<evidence type="ECO:0000313" key="6">
    <source>
        <dbReference type="Proteomes" id="UP001500791"/>
    </source>
</evidence>
<dbReference type="InterPro" id="IPR011991">
    <property type="entry name" value="ArsR-like_HTH"/>
</dbReference>
<gene>
    <name evidence="5" type="ORF">GCM10009093_14500</name>
</gene>
<dbReference type="PANTHER" id="PTHR33154">
    <property type="entry name" value="TRANSCRIPTIONAL REGULATOR, ARSR FAMILY"/>
    <property type="match status" value="1"/>
</dbReference>
<keyword evidence="3" id="KW-0804">Transcription</keyword>
<dbReference type="Proteomes" id="UP001500791">
    <property type="component" value="Unassembled WGS sequence"/>
</dbReference>
<evidence type="ECO:0000256" key="2">
    <source>
        <dbReference type="ARBA" id="ARBA00023125"/>
    </source>
</evidence>
<dbReference type="NCBIfam" id="NF033788">
    <property type="entry name" value="HTH_metalloreg"/>
    <property type="match status" value="1"/>
</dbReference>
<accession>A0ABP3I2Z7</accession>
<sequence>MNNLFKALSHPVRRRIIAMLRQGPMGSGEIAAAFDMSWPTITGHLNALKDSELVSTEKHGQSVRYRLEISAVEEAMAFLMDLTGTGSRTPEDDK</sequence>
<name>A0ABP3I2Z7_9CAUL</name>
<dbReference type="InterPro" id="IPR036388">
    <property type="entry name" value="WH-like_DNA-bd_sf"/>
</dbReference>
<dbReference type="InterPro" id="IPR051081">
    <property type="entry name" value="HTH_MetalResp_TranReg"/>
</dbReference>
<dbReference type="PRINTS" id="PR00778">
    <property type="entry name" value="HTHARSR"/>
</dbReference>
<keyword evidence="1" id="KW-0805">Transcription regulation</keyword>
<protein>
    <submittedName>
        <fullName evidence="5">Metalloregulator ArsR/SmtB family transcription factor</fullName>
    </submittedName>
</protein>
<keyword evidence="2" id="KW-0238">DNA-binding</keyword>
<dbReference type="CDD" id="cd00090">
    <property type="entry name" value="HTH_ARSR"/>
    <property type="match status" value="1"/>
</dbReference>
<evidence type="ECO:0000259" key="4">
    <source>
        <dbReference type="PROSITE" id="PS50987"/>
    </source>
</evidence>
<evidence type="ECO:0000313" key="5">
    <source>
        <dbReference type="EMBL" id="GAA0388935.1"/>
    </source>
</evidence>
<dbReference type="PANTHER" id="PTHR33154:SF33">
    <property type="entry name" value="TRANSCRIPTIONAL REPRESSOR SDPR"/>
    <property type="match status" value="1"/>
</dbReference>
<dbReference type="InterPro" id="IPR001845">
    <property type="entry name" value="HTH_ArsR_DNA-bd_dom"/>
</dbReference>
<comment type="caution">
    <text evidence="5">The sequence shown here is derived from an EMBL/GenBank/DDBJ whole genome shotgun (WGS) entry which is preliminary data.</text>
</comment>
<dbReference type="SUPFAM" id="SSF46785">
    <property type="entry name" value="Winged helix' DNA-binding domain"/>
    <property type="match status" value="1"/>
</dbReference>
<dbReference type="RefSeq" id="WP_167176347.1">
    <property type="nucleotide sequence ID" value="NZ_BAAAEJ010000007.1"/>
</dbReference>
<evidence type="ECO:0000256" key="1">
    <source>
        <dbReference type="ARBA" id="ARBA00023015"/>
    </source>
</evidence>
<organism evidence="5 6">
    <name type="scientific">Brevundimonas terrae</name>
    <dbReference type="NCBI Taxonomy" id="363631"/>
    <lineage>
        <taxon>Bacteria</taxon>
        <taxon>Pseudomonadati</taxon>
        <taxon>Pseudomonadota</taxon>
        <taxon>Alphaproteobacteria</taxon>
        <taxon>Caulobacterales</taxon>
        <taxon>Caulobacteraceae</taxon>
        <taxon>Brevundimonas</taxon>
    </lineage>
</organism>
<dbReference type="SMART" id="SM00418">
    <property type="entry name" value="HTH_ARSR"/>
    <property type="match status" value="1"/>
</dbReference>
<keyword evidence="6" id="KW-1185">Reference proteome</keyword>
<dbReference type="Pfam" id="PF01022">
    <property type="entry name" value="HTH_5"/>
    <property type="match status" value="1"/>
</dbReference>
<dbReference type="InterPro" id="IPR036390">
    <property type="entry name" value="WH_DNA-bd_sf"/>
</dbReference>
<proteinExistence type="predicted"/>
<dbReference type="EMBL" id="BAAAEJ010000007">
    <property type="protein sequence ID" value="GAA0388935.1"/>
    <property type="molecule type" value="Genomic_DNA"/>
</dbReference>